<dbReference type="PRINTS" id="PR00344">
    <property type="entry name" value="BCTRLSENSOR"/>
</dbReference>
<evidence type="ECO:0000259" key="10">
    <source>
        <dbReference type="PROSITE" id="PS50112"/>
    </source>
</evidence>
<evidence type="ECO:0000313" key="12">
    <source>
        <dbReference type="Proteomes" id="UP000632828"/>
    </source>
</evidence>
<dbReference type="PROSITE" id="PS50109">
    <property type="entry name" value="HIS_KIN"/>
    <property type="match status" value="1"/>
</dbReference>
<dbReference type="Pfam" id="PF00512">
    <property type="entry name" value="HisKA"/>
    <property type="match status" value="1"/>
</dbReference>
<dbReference type="Pfam" id="PF13185">
    <property type="entry name" value="GAF_2"/>
    <property type="match status" value="1"/>
</dbReference>
<keyword evidence="5" id="KW-0547">Nucleotide-binding</keyword>
<keyword evidence="4" id="KW-0808">Transferase</keyword>
<evidence type="ECO:0000256" key="1">
    <source>
        <dbReference type="ARBA" id="ARBA00000085"/>
    </source>
</evidence>
<keyword evidence="12" id="KW-1185">Reference proteome</keyword>
<dbReference type="SMART" id="SM00388">
    <property type="entry name" value="HisKA"/>
    <property type="match status" value="1"/>
</dbReference>
<dbReference type="Proteomes" id="UP000632828">
    <property type="component" value="Unassembled WGS sequence"/>
</dbReference>
<evidence type="ECO:0000256" key="4">
    <source>
        <dbReference type="ARBA" id="ARBA00022679"/>
    </source>
</evidence>
<dbReference type="InterPro" id="IPR004358">
    <property type="entry name" value="Sig_transdc_His_kin-like_C"/>
</dbReference>
<dbReference type="Pfam" id="PF08448">
    <property type="entry name" value="PAS_4"/>
    <property type="match status" value="1"/>
</dbReference>
<dbReference type="InterPro" id="IPR013656">
    <property type="entry name" value="PAS_4"/>
</dbReference>
<dbReference type="CDD" id="cd00075">
    <property type="entry name" value="HATPase"/>
    <property type="match status" value="1"/>
</dbReference>
<dbReference type="PANTHER" id="PTHR43065:SF10">
    <property type="entry name" value="PEROXIDE STRESS-ACTIVATED HISTIDINE KINASE MAK3"/>
    <property type="match status" value="1"/>
</dbReference>
<proteinExistence type="predicted"/>
<dbReference type="SMART" id="SM00065">
    <property type="entry name" value="GAF"/>
    <property type="match status" value="1"/>
</dbReference>
<dbReference type="SUPFAM" id="SSF55785">
    <property type="entry name" value="PYP-like sensor domain (PAS domain)"/>
    <property type="match status" value="1"/>
</dbReference>
<dbReference type="SUPFAM" id="SSF55781">
    <property type="entry name" value="GAF domain-like"/>
    <property type="match status" value="1"/>
</dbReference>
<dbReference type="EMBL" id="JACWUN010000003">
    <property type="protein sequence ID" value="MBD1399709.1"/>
    <property type="molecule type" value="Genomic_DNA"/>
</dbReference>
<dbReference type="InterPro" id="IPR000014">
    <property type="entry name" value="PAS"/>
</dbReference>
<dbReference type="EC" id="2.7.13.3" evidence="2"/>
<reference evidence="11" key="1">
    <citation type="submission" date="2020-09" db="EMBL/GenBank/DDBJ databases">
        <title>Pelobacter alkaliphilus sp. nov., a novel anaerobic arsenate-reducing bacterium from terrestrial mud volcano.</title>
        <authorList>
            <person name="Khomyakova M.A."/>
            <person name="Merkel A.Y."/>
            <person name="Slobodkin A.I."/>
        </authorList>
    </citation>
    <scope>NUCLEOTIDE SEQUENCE</scope>
    <source>
        <strain evidence="11">M08fum</strain>
    </source>
</reference>
<evidence type="ECO:0000256" key="5">
    <source>
        <dbReference type="ARBA" id="ARBA00022741"/>
    </source>
</evidence>
<dbReference type="InterPro" id="IPR036097">
    <property type="entry name" value="HisK_dim/P_sf"/>
</dbReference>
<dbReference type="InterPro" id="IPR035965">
    <property type="entry name" value="PAS-like_dom_sf"/>
</dbReference>
<dbReference type="Pfam" id="PF02518">
    <property type="entry name" value="HATPase_c"/>
    <property type="match status" value="1"/>
</dbReference>
<evidence type="ECO:0000256" key="7">
    <source>
        <dbReference type="ARBA" id="ARBA00022840"/>
    </source>
</evidence>
<feature type="domain" description="Histidine kinase" evidence="9">
    <location>
        <begin position="312"/>
        <end position="518"/>
    </location>
</feature>
<dbReference type="InterPro" id="IPR003594">
    <property type="entry name" value="HATPase_dom"/>
</dbReference>
<accession>A0A8J6QK92</accession>
<dbReference type="PROSITE" id="PS50112">
    <property type="entry name" value="PAS"/>
    <property type="match status" value="1"/>
</dbReference>
<dbReference type="InterPro" id="IPR029016">
    <property type="entry name" value="GAF-like_dom_sf"/>
</dbReference>
<dbReference type="SUPFAM" id="SSF55874">
    <property type="entry name" value="ATPase domain of HSP90 chaperone/DNA topoisomerase II/histidine kinase"/>
    <property type="match status" value="1"/>
</dbReference>
<evidence type="ECO:0000256" key="2">
    <source>
        <dbReference type="ARBA" id="ARBA00012438"/>
    </source>
</evidence>
<dbReference type="Gene3D" id="3.30.450.40">
    <property type="match status" value="1"/>
</dbReference>
<dbReference type="InterPro" id="IPR005467">
    <property type="entry name" value="His_kinase_dom"/>
</dbReference>
<dbReference type="PANTHER" id="PTHR43065">
    <property type="entry name" value="SENSOR HISTIDINE KINASE"/>
    <property type="match status" value="1"/>
</dbReference>
<evidence type="ECO:0000259" key="9">
    <source>
        <dbReference type="PROSITE" id="PS50109"/>
    </source>
</evidence>
<feature type="domain" description="PAS" evidence="10">
    <location>
        <begin position="180"/>
        <end position="245"/>
    </location>
</feature>
<keyword evidence="3" id="KW-0597">Phosphoprotein</keyword>
<keyword evidence="7" id="KW-0067">ATP-binding</keyword>
<evidence type="ECO:0000256" key="6">
    <source>
        <dbReference type="ARBA" id="ARBA00022777"/>
    </source>
</evidence>
<dbReference type="InterPro" id="IPR003018">
    <property type="entry name" value="GAF"/>
</dbReference>
<comment type="caution">
    <text evidence="11">The sequence shown here is derived from an EMBL/GenBank/DDBJ whole genome shotgun (WGS) entry which is preliminary data.</text>
</comment>
<dbReference type="GO" id="GO:0005524">
    <property type="term" value="F:ATP binding"/>
    <property type="evidence" value="ECO:0007669"/>
    <property type="project" value="UniProtKB-KW"/>
</dbReference>
<dbReference type="CDD" id="cd00082">
    <property type="entry name" value="HisKA"/>
    <property type="match status" value="1"/>
</dbReference>
<name>A0A8J6QK92_9BACT</name>
<keyword evidence="6" id="KW-0418">Kinase</keyword>
<dbReference type="Gene3D" id="1.10.287.130">
    <property type="match status" value="1"/>
</dbReference>
<gene>
    <name evidence="11" type="ORF">ICT70_03405</name>
</gene>
<dbReference type="SMART" id="SM00091">
    <property type="entry name" value="PAS"/>
    <property type="match status" value="1"/>
</dbReference>
<dbReference type="Gene3D" id="3.30.565.10">
    <property type="entry name" value="Histidine kinase-like ATPase, C-terminal domain"/>
    <property type="match status" value="1"/>
</dbReference>
<keyword evidence="8" id="KW-0902">Two-component regulatory system</keyword>
<dbReference type="NCBIfam" id="TIGR00229">
    <property type="entry name" value="sensory_box"/>
    <property type="match status" value="1"/>
</dbReference>
<evidence type="ECO:0000256" key="3">
    <source>
        <dbReference type="ARBA" id="ARBA00022553"/>
    </source>
</evidence>
<dbReference type="SUPFAM" id="SSF47384">
    <property type="entry name" value="Homodimeric domain of signal transducing histidine kinase"/>
    <property type="match status" value="1"/>
</dbReference>
<dbReference type="Gene3D" id="3.30.450.20">
    <property type="entry name" value="PAS domain"/>
    <property type="match status" value="1"/>
</dbReference>
<dbReference type="RefSeq" id="WP_191153986.1">
    <property type="nucleotide sequence ID" value="NZ_JACWUN010000003.1"/>
</dbReference>
<dbReference type="InterPro" id="IPR003661">
    <property type="entry name" value="HisK_dim/P_dom"/>
</dbReference>
<evidence type="ECO:0000256" key="8">
    <source>
        <dbReference type="ARBA" id="ARBA00023012"/>
    </source>
</evidence>
<dbReference type="SMART" id="SM00387">
    <property type="entry name" value="HATPase_c"/>
    <property type="match status" value="1"/>
</dbReference>
<dbReference type="GO" id="GO:0000155">
    <property type="term" value="F:phosphorelay sensor kinase activity"/>
    <property type="evidence" value="ECO:0007669"/>
    <property type="project" value="InterPro"/>
</dbReference>
<dbReference type="InterPro" id="IPR036890">
    <property type="entry name" value="HATPase_C_sf"/>
</dbReference>
<sequence>MFQQNQLLFRALLDIGKELAAITDIDPLLQRILEVSQEVFTFDNAIIRLLNPATNTLETAASYGYSEDAISRPIGLGQGIMGKAAKFGRPYLINNIAPEDDYIPGIDAARSEMAVPLIARDKVIGVFNVESRQPDAFTAQDCDTLTILAGQAAIAIDNAHLYRDLCQVSREKEQLHHLNEQILTSISIGLYTVDQHLRITSWNPSMTRMSGISAAEAGGKSLLELFPTLEEEGIAERLRDVLSSGEAQQLRIVHRGQSGQNRLQNRFLSPLKDDNETVGAVIVVEDITEFEQLLAQTIQSEKLVEVGRMSAGIAHEINNPLAVISYACQILEETETPSEQGRELLERIGLEVERLSHLTSELLTYSGRQEDHRAPTDLNQTIEDVLILLTYEIKKHQVDIIKSFKELPLVDVDGNKFKQIFINLVLNAIQAMEPHGTIHISTHSTSDQLQVNIADTGPGIPDHLKEQIFEPFITHRKDGTGTGLGLYLCRKIVTAYQGSLTVDDNLGGGSCFKLQLPR</sequence>
<protein>
    <recommendedName>
        <fullName evidence="2">histidine kinase</fullName>
        <ecNumber evidence="2">2.7.13.3</ecNumber>
    </recommendedName>
</protein>
<comment type="catalytic activity">
    <reaction evidence="1">
        <text>ATP + protein L-histidine = ADP + protein N-phospho-L-histidine.</text>
        <dbReference type="EC" id="2.7.13.3"/>
    </reaction>
</comment>
<dbReference type="AlphaFoldDB" id="A0A8J6QK92"/>
<organism evidence="11 12">
    <name type="scientific">Pelovirga terrestris</name>
    <dbReference type="NCBI Taxonomy" id="2771352"/>
    <lineage>
        <taxon>Bacteria</taxon>
        <taxon>Pseudomonadati</taxon>
        <taxon>Thermodesulfobacteriota</taxon>
        <taxon>Desulfuromonadia</taxon>
        <taxon>Geobacterales</taxon>
        <taxon>Geobacteraceae</taxon>
        <taxon>Pelovirga</taxon>
    </lineage>
</organism>
<evidence type="ECO:0000313" key="11">
    <source>
        <dbReference type="EMBL" id="MBD1399709.1"/>
    </source>
</evidence>
<dbReference type="CDD" id="cd00130">
    <property type="entry name" value="PAS"/>
    <property type="match status" value="1"/>
</dbReference>